<reference evidence="1 2" key="1">
    <citation type="submission" date="2018-11" db="EMBL/GenBank/DDBJ databases">
        <authorList>
            <consortium name="Pathogen Informatics"/>
        </authorList>
    </citation>
    <scope>NUCLEOTIDE SEQUENCE [LARGE SCALE GENOMIC DNA]</scope>
</reference>
<keyword evidence="2" id="KW-1185">Reference proteome</keyword>
<dbReference type="EMBL" id="UYYB01096533">
    <property type="protein sequence ID" value="VDM76202.1"/>
    <property type="molecule type" value="Genomic_DNA"/>
</dbReference>
<organism evidence="1 2">
    <name type="scientific">Strongylus vulgaris</name>
    <name type="common">Blood worm</name>
    <dbReference type="NCBI Taxonomy" id="40348"/>
    <lineage>
        <taxon>Eukaryota</taxon>
        <taxon>Metazoa</taxon>
        <taxon>Ecdysozoa</taxon>
        <taxon>Nematoda</taxon>
        <taxon>Chromadorea</taxon>
        <taxon>Rhabditida</taxon>
        <taxon>Rhabditina</taxon>
        <taxon>Rhabditomorpha</taxon>
        <taxon>Strongyloidea</taxon>
        <taxon>Strongylidae</taxon>
        <taxon>Strongylus</taxon>
    </lineage>
</organism>
<dbReference type="Proteomes" id="UP000270094">
    <property type="component" value="Unassembled WGS sequence"/>
</dbReference>
<dbReference type="AlphaFoldDB" id="A0A3P7LA88"/>
<protein>
    <submittedName>
        <fullName evidence="1">Uncharacterized protein</fullName>
    </submittedName>
</protein>
<name>A0A3P7LA88_STRVU</name>
<sequence>MTPWTLDQKDTSTATMEIVSCFTSKTLGQPPDADLYALQRCTTHQQLGDDKLIICVEKTSWRVEGVGFAVYSSFLVDSHEILQSLAILPLRPLHQEISTIMNCSSPISATDD</sequence>
<evidence type="ECO:0000313" key="1">
    <source>
        <dbReference type="EMBL" id="VDM76202.1"/>
    </source>
</evidence>
<accession>A0A3P7LA88</accession>
<proteinExistence type="predicted"/>
<evidence type="ECO:0000313" key="2">
    <source>
        <dbReference type="Proteomes" id="UP000270094"/>
    </source>
</evidence>
<gene>
    <name evidence="1" type="ORF">SVUK_LOCUS11200</name>
</gene>